<dbReference type="OrthoDB" id="640249at2759"/>
<keyword evidence="2" id="KW-0865">Zymogen</keyword>
<protein>
    <recommendedName>
        <fullName evidence="4">Peptidase C1A papain C-terminal domain-containing protein</fullName>
    </recommendedName>
</protein>
<evidence type="ECO:0000256" key="2">
    <source>
        <dbReference type="ARBA" id="ARBA00023145"/>
    </source>
</evidence>
<dbReference type="PANTHER" id="PTHR12411">
    <property type="entry name" value="CYSTEINE PROTEASE FAMILY C1-RELATED"/>
    <property type="match status" value="1"/>
</dbReference>
<dbReference type="InterPro" id="IPR025660">
    <property type="entry name" value="Pept_his_AS"/>
</dbReference>
<dbReference type="PROSITE" id="PS00639">
    <property type="entry name" value="THIOL_PROTEASE_HIS"/>
    <property type="match status" value="1"/>
</dbReference>
<dbReference type="PRINTS" id="PR00705">
    <property type="entry name" value="PAPAIN"/>
</dbReference>
<dbReference type="InterPro" id="IPR038765">
    <property type="entry name" value="Papain-like_cys_pep_sf"/>
</dbReference>
<feature type="signal peptide" evidence="3">
    <location>
        <begin position="1"/>
        <end position="16"/>
    </location>
</feature>
<feature type="domain" description="Peptidase C1A papain C-terminal" evidence="4">
    <location>
        <begin position="67"/>
        <end position="295"/>
    </location>
</feature>
<accession>A0A8J8NK46</accession>
<dbReference type="SUPFAM" id="SSF54001">
    <property type="entry name" value="Cysteine proteinases"/>
    <property type="match status" value="1"/>
</dbReference>
<name>A0A8J8NK46_HALGN</name>
<dbReference type="Gene3D" id="3.90.70.10">
    <property type="entry name" value="Cysteine proteinases"/>
    <property type="match status" value="1"/>
</dbReference>
<dbReference type="SMART" id="SM00645">
    <property type="entry name" value="Pept_C1"/>
    <property type="match status" value="1"/>
</dbReference>
<organism evidence="5 6">
    <name type="scientific">Halteria grandinella</name>
    <dbReference type="NCBI Taxonomy" id="5974"/>
    <lineage>
        <taxon>Eukaryota</taxon>
        <taxon>Sar</taxon>
        <taxon>Alveolata</taxon>
        <taxon>Ciliophora</taxon>
        <taxon>Intramacronucleata</taxon>
        <taxon>Spirotrichea</taxon>
        <taxon>Stichotrichia</taxon>
        <taxon>Sporadotrichida</taxon>
        <taxon>Halteriidae</taxon>
        <taxon>Halteria</taxon>
    </lineage>
</organism>
<dbReference type="GO" id="GO:0008234">
    <property type="term" value="F:cysteine-type peptidase activity"/>
    <property type="evidence" value="ECO:0007669"/>
    <property type="project" value="InterPro"/>
</dbReference>
<evidence type="ECO:0000256" key="3">
    <source>
        <dbReference type="SAM" id="SignalP"/>
    </source>
</evidence>
<comment type="similarity">
    <text evidence="1">Belongs to the peptidase C1 family.</text>
</comment>
<dbReference type="GO" id="GO:0006508">
    <property type="term" value="P:proteolysis"/>
    <property type="evidence" value="ECO:0007669"/>
    <property type="project" value="InterPro"/>
</dbReference>
<evidence type="ECO:0000256" key="1">
    <source>
        <dbReference type="ARBA" id="ARBA00008455"/>
    </source>
</evidence>
<keyword evidence="3" id="KW-0732">Signal</keyword>
<dbReference type="InterPro" id="IPR000169">
    <property type="entry name" value="Pept_cys_AS"/>
</dbReference>
<evidence type="ECO:0000259" key="4">
    <source>
        <dbReference type="SMART" id="SM00645"/>
    </source>
</evidence>
<dbReference type="InterPro" id="IPR000668">
    <property type="entry name" value="Peptidase_C1A_C"/>
</dbReference>
<dbReference type="Pfam" id="PF00112">
    <property type="entry name" value="Peptidase_C1"/>
    <property type="match status" value="1"/>
</dbReference>
<comment type="caution">
    <text evidence="5">The sequence shown here is derived from an EMBL/GenBank/DDBJ whole genome shotgun (WGS) entry which is preliminary data.</text>
</comment>
<reference evidence="5" key="1">
    <citation type="submission" date="2019-06" db="EMBL/GenBank/DDBJ databases">
        <authorList>
            <person name="Zheng W."/>
        </authorList>
    </citation>
    <scope>NUCLEOTIDE SEQUENCE</scope>
    <source>
        <strain evidence="5">QDHG01</strain>
    </source>
</reference>
<keyword evidence="6" id="KW-1185">Reference proteome</keyword>
<dbReference type="Proteomes" id="UP000785679">
    <property type="component" value="Unassembled WGS sequence"/>
</dbReference>
<sequence>MIILLLALLGFATADSDWIANPNHKFKNFTIDQLRSILTPLPKNFRPSINKLTPSNYQSTNTTNSTLPLDFSWRDTAPECMVPSLDQGECGSCYAHASVHMLAERLCISQEHHVNKTRQAVPLSPDFVMFCDPLAYGCNGGMISQVVDFLSEDSSDSYVPPLECIKSFGNETLKSCPEHKCPPKDHRLVKCKPGSKVQLFEVEKMKEELLKNGPLVTQMVVYEDLLSYQAGVYEHRQGSIIGGHAVLITGWGYNHKGEEFWEVQNSWGADWGENNGFFRIKVGDSEIATQLFGGALACEVISKETIFYERLFMQ</sequence>
<evidence type="ECO:0000313" key="5">
    <source>
        <dbReference type="EMBL" id="TNV76726.1"/>
    </source>
</evidence>
<dbReference type="EMBL" id="RRYP01013065">
    <property type="protein sequence ID" value="TNV76726.1"/>
    <property type="molecule type" value="Genomic_DNA"/>
</dbReference>
<feature type="chain" id="PRO_5035322913" description="Peptidase C1A papain C-terminal domain-containing protein" evidence="3">
    <location>
        <begin position="17"/>
        <end position="314"/>
    </location>
</feature>
<evidence type="ECO:0000313" key="6">
    <source>
        <dbReference type="Proteomes" id="UP000785679"/>
    </source>
</evidence>
<dbReference type="AlphaFoldDB" id="A0A8J8NK46"/>
<dbReference type="PROSITE" id="PS00139">
    <property type="entry name" value="THIOL_PROTEASE_CYS"/>
    <property type="match status" value="1"/>
</dbReference>
<proteinExistence type="inferred from homology"/>
<gene>
    <name evidence="5" type="ORF">FGO68_gene13960</name>
</gene>
<dbReference type="InterPro" id="IPR013128">
    <property type="entry name" value="Peptidase_C1A"/>
</dbReference>